<gene>
    <name evidence="2" type="ORF">METZ01_LOCUS398935</name>
</gene>
<feature type="transmembrane region" description="Helical" evidence="1">
    <location>
        <begin position="81"/>
        <end position="98"/>
    </location>
</feature>
<feature type="transmembrane region" description="Helical" evidence="1">
    <location>
        <begin position="103"/>
        <end position="124"/>
    </location>
</feature>
<keyword evidence="1" id="KW-0472">Membrane</keyword>
<dbReference type="EMBL" id="UINC01152092">
    <property type="protein sequence ID" value="SVD46081.1"/>
    <property type="molecule type" value="Genomic_DNA"/>
</dbReference>
<reference evidence="2" key="1">
    <citation type="submission" date="2018-05" db="EMBL/GenBank/DDBJ databases">
        <authorList>
            <person name="Lanie J.A."/>
            <person name="Ng W.-L."/>
            <person name="Kazmierczak K.M."/>
            <person name="Andrzejewski T.M."/>
            <person name="Davidsen T.M."/>
            <person name="Wayne K.J."/>
            <person name="Tettelin H."/>
            <person name="Glass J.I."/>
            <person name="Rusch D."/>
            <person name="Podicherti R."/>
            <person name="Tsui H.-C.T."/>
            <person name="Winkler M.E."/>
        </authorList>
    </citation>
    <scope>NUCLEOTIDE SEQUENCE</scope>
</reference>
<protein>
    <submittedName>
        <fullName evidence="2">Uncharacterized protein</fullName>
    </submittedName>
</protein>
<sequence>MGERVLSDYKKTVMNDKRKSSAIFAVLLIFIPFLTMDMFSMANTNELVAEDLRQSFHISFIDVLRTEGVIGFANINEFKPIAYTLIALSLISLTLNLATKPFVILSVIFGILALGIHIVLYLLIVMLREGALQNVTDVSFTLGASWYLMGIGFVLLVVSPFLKKSS</sequence>
<evidence type="ECO:0000313" key="2">
    <source>
        <dbReference type="EMBL" id="SVD46081.1"/>
    </source>
</evidence>
<keyword evidence="1" id="KW-1133">Transmembrane helix</keyword>
<evidence type="ECO:0000256" key="1">
    <source>
        <dbReference type="SAM" id="Phobius"/>
    </source>
</evidence>
<keyword evidence="1" id="KW-0812">Transmembrane</keyword>
<feature type="transmembrane region" description="Helical" evidence="1">
    <location>
        <begin position="21"/>
        <end position="42"/>
    </location>
</feature>
<organism evidence="2">
    <name type="scientific">marine metagenome</name>
    <dbReference type="NCBI Taxonomy" id="408172"/>
    <lineage>
        <taxon>unclassified sequences</taxon>
        <taxon>metagenomes</taxon>
        <taxon>ecological metagenomes</taxon>
    </lineage>
</organism>
<feature type="transmembrane region" description="Helical" evidence="1">
    <location>
        <begin position="144"/>
        <end position="162"/>
    </location>
</feature>
<proteinExistence type="predicted"/>
<accession>A0A382VJL3</accession>
<name>A0A382VJL3_9ZZZZ</name>
<dbReference type="AlphaFoldDB" id="A0A382VJL3"/>